<reference evidence="1 2" key="1">
    <citation type="journal article" date="2014" name="PLoS Genet.">
        <title>Analysis of the Phlebiopsis gigantea genome, transcriptome and secretome provides insight into its pioneer colonization strategies of wood.</title>
        <authorList>
            <person name="Hori C."/>
            <person name="Ishida T."/>
            <person name="Igarashi K."/>
            <person name="Samejima M."/>
            <person name="Suzuki H."/>
            <person name="Master E."/>
            <person name="Ferreira P."/>
            <person name="Ruiz-Duenas F.J."/>
            <person name="Held B."/>
            <person name="Canessa P."/>
            <person name="Larrondo L.F."/>
            <person name="Schmoll M."/>
            <person name="Druzhinina I.S."/>
            <person name="Kubicek C.P."/>
            <person name="Gaskell J.A."/>
            <person name="Kersten P."/>
            <person name="St John F."/>
            <person name="Glasner J."/>
            <person name="Sabat G."/>
            <person name="Splinter BonDurant S."/>
            <person name="Syed K."/>
            <person name="Yadav J."/>
            <person name="Mgbeahuruike A.C."/>
            <person name="Kovalchuk A."/>
            <person name="Asiegbu F.O."/>
            <person name="Lackner G."/>
            <person name="Hoffmeister D."/>
            <person name="Rencoret J."/>
            <person name="Gutierrez A."/>
            <person name="Sun H."/>
            <person name="Lindquist E."/>
            <person name="Barry K."/>
            <person name="Riley R."/>
            <person name="Grigoriev I.V."/>
            <person name="Henrissat B."/>
            <person name="Kues U."/>
            <person name="Berka R.M."/>
            <person name="Martinez A.T."/>
            <person name="Covert S.F."/>
            <person name="Blanchette R.A."/>
            <person name="Cullen D."/>
        </authorList>
    </citation>
    <scope>NUCLEOTIDE SEQUENCE [LARGE SCALE GENOMIC DNA]</scope>
    <source>
        <strain evidence="1 2">11061_1 CR5-6</strain>
    </source>
</reference>
<organism evidence="1 2">
    <name type="scientific">Phlebiopsis gigantea (strain 11061_1 CR5-6)</name>
    <name type="common">White-rot fungus</name>
    <name type="synonym">Peniophora gigantea</name>
    <dbReference type="NCBI Taxonomy" id="745531"/>
    <lineage>
        <taxon>Eukaryota</taxon>
        <taxon>Fungi</taxon>
        <taxon>Dikarya</taxon>
        <taxon>Basidiomycota</taxon>
        <taxon>Agaricomycotina</taxon>
        <taxon>Agaricomycetes</taxon>
        <taxon>Polyporales</taxon>
        <taxon>Phanerochaetaceae</taxon>
        <taxon>Phlebiopsis</taxon>
    </lineage>
</organism>
<dbReference type="AlphaFoldDB" id="A0A0C3SA59"/>
<dbReference type="Proteomes" id="UP000053257">
    <property type="component" value="Unassembled WGS sequence"/>
</dbReference>
<keyword evidence="2" id="KW-1185">Reference proteome</keyword>
<dbReference type="EMBL" id="KN840511">
    <property type="protein sequence ID" value="KIP06760.1"/>
    <property type="molecule type" value="Genomic_DNA"/>
</dbReference>
<accession>A0A0C3SA59</accession>
<gene>
    <name evidence="1" type="ORF">PHLGIDRAFT_13670</name>
</gene>
<evidence type="ECO:0000313" key="2">
    <source>
        <dbReference type="Proteomes" id="UP000053257"/>
    </source>
</evidence>
<dbReference type="HOGENOM" id="CLU_1652808_0_0_1"/>
<evidence type="ECO:0008006" key="3">
    <source>
        <dbReference type="Google" id="ProtNLM"/>
    </source>
</evidence>
<evidence type="ECO:0000313" key="1">
    <source>
        <dbReference type="EMBL" id="KIP06760.1"/>
    </source>
</evidence>
<proteinExistence type="predicted"/>
<name>A0A0C3SA59_PHLG1</name>
<protein>
    <recommendedName>
        <fullName evidence="3">SnoaL-like domain-containing protein</fullName>
    </recommendedName>
</protein>
<sequence length="160" mass="18448">MPLPIQKPTHFIERKFEELFHAKSKEVFERTFHGFVDENAAITLNGERITSTRYMEHLWMSELGNREHINLNARFKETVETVKDPRALLQTGEVGAVYEVWTDTDGLHVVARNSINVVIKYDSIDVRKGPRLVEDLEGRVVTEVNEVSTTGWPEEPPMNE</sequence>